<organism evidence="1">
    <name type="scientific">marine sediment metagenome</name>
    <dbReference type="NCBI Taxonomy" id="412755"/>
    <lineage>
        <taxon>unclassified sequences</taxon>
        <taxon>metagenomes</taxon>
        <taxon>ecological metagenomes</taxon>
    </lineage>
</organism>
<accession>X1MJD1</accession>
<protein>
    <submittedName>
        <fullName evidence="1">Uncharacterized protein</fullName>
    </submittedName>
</protein>
<dbReference type="EMBL" id="BARV01006585">
    <property type="protein sequence ID" value="GAI14825.1"/>
    <property type="molecule type" value="Genomic_DNA"/>
</dbReference>
<gene>
    <name evidence="1" type="ORF">S06H3_13486</name>
</gene>
<sequence>MTEPKRYTDMTQEERIEAANKAAVFEWWEQQTKGETLPNKRKKKMLKHYKKALDEILWRLDI</sequence>
<reference evidence="1" key="1">
    <citation type="journal article" date="2014" name="Front. Microbiol.">
        <title>High frequency of phylogenetically diverse reductive dehalogenase-homologous genes in deep subseafloor sedimentary metagenomes.</title>
        <authorList>
            <person name="Kawai M."/>
            <person name="Futagami T."/>
            <person name="Toyoda A."/>
            <person name="Takaki Y."/>
            <person name="Nishi S."/>
            <person name="Hori S."/>
            <person name="Arai W."/>
            <person name="Tsubouchi T."/>
            <person name="Morono Y."/>
            <person name="Uchiyama I."/>
            <person name="Ito T."/>
            <person name="Fujiyama A."/>
            <person name="Inagaki F."/>
            <person name="Takami H."/>
        </authorList>
    </citation>
    <scope>NUCLEOTIDE SEQUENCE</scope>
    <source>
        <strain evidence="1">Expedition CK06-06</strain>
    </source>
</reference>
<comment type="caution">
    <text evidence="1">The sequence shown here is derived from an EMBL/GenBank/DDBJ whole genome shotgun (WGS) entry which is preliminary data.</text>
</comment>
<proteinExistence type="predicted"/>
<name>X1MJD1_9ZZZZ</name>
<dbReference type="AlphaFoldDB" id="X1MJD1"/>
<evidence type="ECO:0000313" key="1">
    <source>
        <dbReference type="EMBL" id="GAI14825.1"/>
    </source>
</evidence>